<evidence type="ECO:0000313" key="3">
    <source>
        <dbReference type="EMBL" id="NHB78276.1"/>
    </source>
</evidence>
<dbReference type="InterPro" id="IPR009506">
    <property type="entry name" value="YjiS-like"/>
</dbReference>
<dbReference type="Proteomes" id="UP001515660">
    <property type="component" value="Unassembled WGS sequence"/>
</dbReference>
<feature type="compositionally biased region" description="Low complexity" evidence="1">
    <location>
        <begin position="9"/>
        <end position="20"/>
    </location>
</feature>
<proteinExistence type="predicted"/>
<feature type="domain" description="YjiS-like" evidence="2">
    <location>
        <begin position="27"/>
        <end position="58"/>
    </location>
</feature>
<name>A0ABX0GAW8_9RHOB</name>
<feature type="region of interest" description="Disordered" evidence="1">
    <location>
        <begin position="1"/>
        <end position="20"/>
    </location>
</feature>
<organism evidence="3 4">
    <name type="scientific">Rhodobacter calidifons</name>
    <dbReference type="NCBI Taxonomy" id="2715277"/>
    <lineage>
        <taxon>Bacteria</taxon>
        <taxon>Pseudomonadati</taxon>
        <taxon>Pseudomonadota</taxon>
        <taxon>Alphaproteobacteria</taxon>
        <taxon>Rhodobacterales</taxon>
        <taxon>Rhodobacter group</taxon>
        <taxon>Rhodobacter</taxon>
    </lineage>
</organism>
<accession>A0ABX0GAW8</accession>
<dbReference type="Pfam" id="PF06568">
    <property type="entry name" value="YjiS-like"/>
    <property type="match status" value="1"/>
</dbReference>
<keyword evidence="4" id="KW-1185">Reference proteome</keyword>
<comment type="caution">
    <text evidence="3">The sequence shown here is derived from an EMBL/GenBank/DDBJ whole genome shotgun (WGS) entry which is preliminary data.</text>
</comment>
<evidence type="ECO:0000259" key="2">
    <source>
        <dbReference type="Pfam" id="PF06568"/>
    </source>
</evidence>
<evidence type="ECO:0000313" key="4">
    <source>
        <dbReference type="Proteomes" id="UP001515660"/>
    </source>
</evidence>
<reference evidence="3 4" key="1">
    <citation type="journal article" date="2022" name="Microorganisms">
        <title>Genome Sequence and Characterization of a Xanthorhodopsin-Containing, Aerobic Anoxygenic Phototrophic Rhodobacter Species, Isolated from Mesophilic Conditions at Yellowstone National Park.</title>
        <authorList>
            <person name="Kyndt J.A."/>
            <person name="Robertson S."/>
            <person name="Shoffstall I.B."/>
            <person name="Ramaley R.F."/>
            <person name="Meyer T.E."/>
        </authorList>
    </citation>
    <scope>NUCLEOTIDE SEQUENCE [LARGE SCALE GENOMIC DNA]</scope>
    <source>
        <strain evidence="3 4">M37P</strain>
    </source>
</reference>
<gene>
    <name evidence="3" type="ORF">G8O29_16265</name>
</gene>
<protein>
    <submittedName>
        <fullName evidence="3">DUF1127 domain-containing protein</fullName>
    </submittedName>
</protein>
<dbReference type="EMBL" id="JAANHS010000019">
    <property type="protein sequence ID" value="NHB78276.1"/>
    <property type="molecule type" value="Genomic_DNA"/>
</dbReference>
<sequence>MKGPAMRSAALTRPAAPAPTRRQSFLRRLFGALALARSRRALAHLDDHLLRDIGLSRSKAQAEASRAAWDAPLHWRD</sequence>
<evidence type="ECO:0000256" key="1">
    <source>
        <dbReference type="SAM" id="MobiDB-lite"/>
    </source>
</evidence>